<evidence type="ECO:0000313" key="2">
    <source>
        <dbReference type="Proteomes" id="UP000033966"/>
    </source>
</evidence>
<accession>A0A0G1NCF6</accession>
<organism evidence="1 2">
    <name type="scientific">Candidatus Jorgensenbacteria bacterium GW2011_GWA2_45_13</name>
    <dbReference type="NCBI Taxonomy" id="1618662"/>
    <lineage>
        <taxon>Bacteria</taxon>
        <taxon>Candidatus Joergenseniibacteriota</taxon>
    </lineage>
</organism>
<dbReference type="AlphaFoldDB" id="A0A0G1NCF6"/>
<reference evidence="1 2" key="1">
    <citation type="journal article" date="2015" name="Nature">
        <title>rRNA introns, odd ribosomes, and small enigmatic genomes across a large radiation of phyla.</title>
        <authorList>
            <person name="Brown C.T."/>
            <person name="Hug L.A."/>
            <person name="Thomas B.C."/>
            <person name="Sharon I."/>
            <person name="Castelle C.J."/>
            <person name="Singh A."/>
            <person name="Wilkins M.J."/>
            <person name="Williams K.H."/>
            <person name="Banfield J.F."/>
        </authorList>
    </citation>
    <scope>NUCLEOTIDE SEQUENCE [LARGE SCALE GENOMIC DNA]</scope>
</reference>
<comment type="caution">
    <text evidence="1">The sequence shown here is derived from an EMBL/GenBank/DDBJ whole genome shotgun (WGS) entry which is preliminary data.</text>
</comment>
<dbReference type="EMBL" id="LCKF01000026">
    <property type="protein sequence ID" value="KKT90797.1"/>
    <property type="molecule type" value="Genomic_DNA"/>
</dbReference>
<gene>
    <name evidence="1" type="ORF">UW92_C0026G0004</name>
</gene>
<name>A0A0G1NCF6_9BACT</name>
<sequence length="108" mass="11401">MVISVWGSSAGLDFVWKIIAVEMAFCAAVLSVFGVEVGAGSGTGIPPDCPLGDEDALDDPFVLGETVSCGAYKSDTCRSFTSFRKLPMESNTKKKPAIMKSAKIMSTK</sequence>
<evidence type="ECO:0000313" key="1">
    <source>
        <dbReference type="EMBL" id="KKT90797.1"/>
    </source>
</evidence>
<proteinExistence type="predicted"/>
<protein>
    <submittedName>
        <fullName evidence="1">Uncharacterized protein</fullName>
    </submittedName>
</protein>
<dbReference type="Proteomes" id="UP000033966">
    <property type="component" value="Unassembled WGS sequence"/>
</dbReference>